<dbReference type="GO" id="GO:0005654">
    <property type="term" value="C:nucleoplasm"/>
    <property type="evidence" value="ECO:0007669"/>
    <property type="project" value="TreeGrafter"/>
</dbReference>
<dbReference type="Gene3D" id="2.20.25.530">
    <property type="match status" value="1"/>
</dbReference>
<keyword evidence="3" id="KW-1185">Reference proteome</keyword>
<sequence>MSTDRSVIVVPKRFSGQKLERIQLPHPRTEELCSYYIDKNEEVILEATKVDMKGKRSWLGDGWVHSNGSLYMLTPIDPLFIYLTLITKQSQTKGDWKFVDIDSLGLESPFIGRFLKMQGLKQKTLDRLCEFRQISEDVCVAKIDSDKVITWLKSKCAAGRMPKVLENYVAEFENDELKEQAKIREMALLVSEYVLPYWNDKLVQAYGGFAKVCDSEKLAAKLRAWTGRAACKIIRAKARKAQNSQGKAARKGSIQVQTYY</sequence>
<dbReference type="Pfam" id="PF17745">
    <property type="entry name" value="Ydr279_N"/>
    <property type="match status" value="1"/>
</dbReference>
<dbReference type="InterPro" id="IPR040456">
    <property type="entry name" value="RNase_H2_suB"/>
</dbReference>
<dbReference type="Proteomes" id="UP001139887">
    <property type="component" value="Unassembled WGS sequence"/>
</dbReference>
<evidence type="ECO:0000313" key="2">
    <source>
        <dbReference type="EMBL" id="KAJ2849303.1"/>
    </source>
</evidence>
<evidence type="ECO:0000259" key="1">
    <source>
        <dbReference type="Pfam" id="PF17745"/>
    </source>
</evidence>
<dbReference type="GO" id="GO:0032299">
    <property type="term" value="C:ribonuclease H2 complex"/>
    <property type="evidence" value="ECO:0007669"/>
    <property type="project" value="InterPro"/>
</dbReference>
<proteinExistence type="predicted"/>
<dbReference type="AlphaFoldDB" id="A0A9W8IBE8"/>
<dbReference type="PANTHER" id="PTHR13383:SF11">
    <property type="entry name" value="RIBONUCLEASE H2 SUBUNIT B"/>
    <property type="match status" value="1"/>
</dbReference>
<comment type="caution">
    <text evidence="2">The sequence shown here is derived from an EMBL/GenBank/DDBJ whole genome shotgun (WGS) entry which is preliminary data.</text>
</comment>
<dbReference type="Gene3D" id="1.10.20.120">
    <property type="match status" value="1"/>
</dbReference>
<reference evidence="2" key="1">
    <citation type="submission" date="2022-07" db="EMBL/GenBank/DDBJ databases">
        <title>Phylogenomic reconstructions and comparative analyses of Kickxellomycotina fungi.</title>
        <authorList>
            <person name="Reynolds N.K."/>
            <person name="Stajich J.E."/>
            <person name="Barry K."/>
            <person name="Grigoriev I.V."/>
            <person name="Crous P."/>
            <person name="Smith M.E."/>
        </authorList>
    </citation>
    <scope>NUCLEOTIDE SEQUENCE</scope>
    <source>
        <strain evidence="2">NRRL 1566</strain>
    </source>
</reference>
<evidence type="ECO:0000313" key="3">
    <source>
        <dbReference type="Proteomes" id="UP001139887"/>
    </source>
</evidence>
<dbReference type="EMBL" id="JANBUW010000087">
    <property type="protein sequence ID" value="KAJ2849303.1"/>
    <property type="molecule type" value="Genomic_DNA"/>
</dbReference>
<gene>
    <name evidence="2" type="ORF">IWW36_002717</name>
</gene>
<name>A0A9W8IBE8_9FUNG</name>
<dbReference type="OrthoDB" id="29098at2759"/>
<dbReference type="PANTHER" id="PTHR13383">
    <property type="entry name" value="RIBONUCLEASE H2 SUBUNIT B"/>
    <property type="match status" value="1"/>
</dbReference>
<dbReference type="GO" id="GO:0006401">
    <property type="term" value="P:RNA catabolic process"/>
    <property type="evidence" value="ECO:0007669"/>
    <property type="project" value="TreeGrafter"/>
</dbReference>
<accession>A0A9W8IBE8</accession>
<organism evidence="2 3">
    <name type="scientific">Coemansia brasiliensis</name>
    <dbReference type="NCBI Taxonomy" id="2650707"/>
    <lineage>
        <taxon>Eukaryota</taxon>
        <taxon>Fungi</taxon>
        <taxon>Fungi incertae sedis</taxon>
        <taxon>Zoopagomycota</taxon>
        <taxon>Kickxellomycotina</taxon>
        <taxon>Kickxellomycetes</taxon>
        <taxon>Kickxellales</taxon>
        <taxon>Kickxellaceae</taxon>
        <taxon>Coemansia</taxon>
    </lineage>
</organism>
<dbReference type="InterPro" id="IPR041195">
    <property type="entry name" value="Rnh202_N"/>
</dbReference>
<protein>
    <recommendedName>
        <fullName evidence="1">Rnh202 triple barrel domain-containing protein</fullName>
    </recommendedName>
</protein>
<feature type="domain" description="Rnh202 triple barrel" evidence="1">
    <location>
        <begin position="10"/>
        <end position="77"/>
    </location>
</feature>